<proteinExistence type="predicted"/>
<reference evidence="1 2" key="1">
    <citation type="submission" date="2019-09" db="EMBL/GenBank/DDBJ databases">
        <authorList>
            <person name="Ou C."/>
        </authorList>
    </citation>
    <scope>NUCLEOTIDE SEQUENCE [LARGE SCALE GENOMIC DNA]</scope>
    <source>
        <strain evidence="1">S2</strain>
        <tissue evidence="1">Leaf</tissue>
    </source>
</reference>
<gene>
    <name evidence="1" type="ORF">D8674_025646</name>
</gene>
<reference evidence="1 2" key="3">
    <citation type="submission" date="2019-11" db="EMBL/GenBank/DDBJ databases">
        <title>A de novo genome assembly of a pear dwarfing rootstock.</title>
        <authorList>
            <person name="Wang F."/>
            <person name="Wang J."/>
            <person name="Li S."/>
            <person name="Zhang Y."/>
            <person name="Fang M."/>
            <person name="Ma L."/>
            <person name="Zhao Y."/>
            <person name="Jiang S."/>
        </authorList>
    </citation>
    <scope>NUCLEOTIDE SEQUENCE [LARGE SCALE GENOMIC DNA]</scope>
    <source>
        <strain evidence="1">S2</strain>
        <tissue evidence="1">Leaf</tissue>
    </source>
</reference>
<sequence length="78" mass="9099">MEERNWQQSMPPDPHDMTKYVEFGHVIGVAMRNNCHFAEWRSWKYVPVDVRKVVMDQLLVIDEVDEGGVEEGLQIVAL</sequence>
<keyword evidence="2" id="KW-1185">Reference proteome</keyword>
<accession>A0A5N5I9G9</accession>
<name>A0A5N5I9G9_9ROSA</name>
<dbReference type="EMBL" id="SMOL01000004">
    <property type="protein sequence ID" value="KAB2635112.1"/>
    <property type="molecule type" value="Genomic_DNA"/>
</dbReference>
<reference evidence="2" key="2">
    <citation type="submission" date="2019-10" db="EMBL/GenBank/DDBJ databases">
        <title>A de novo genome assembly of a pear dwarfing rootstock.</title>
        <authorList>
            <person name="Wang F."/>
            <person name="Wang J."/>
            <person name="Li S."/>
            <person name="Zhang Y."/>
            <person name="Fang M."/>
            <person name="Ma L."/>
            <person name="Zhao Y."/>
            <person name="Jiang S."/>
        </authorList>
    </citation>
    <scope>NUCLEOTIDE SEQUENCE [LARGE SCALE GENOMIC DNA]</scope>
</reference>
<organism evidence="1 2">
    <name type="scientific">Pyrus ussuriensis x Pyrus communis</name>
    <dbReference type="NCBI Taxonomy" id="2448454"/>
    <lineage>
        <taxon>Eukaryota</taxon>
        <taxon>Viridiplantae</taxon>
        <taxon>Streptophyta</taxon>
        <taxon>Embryophyta</taxon>
        <taxon>Tracheophyta</taxon>
        <taxon>Spermatophyta</taxon>
        <taxon>Magnoliopsida</taxon>
        <taxon>eudicotyledons</taxon>
        <taxon>Gunneridae</taxon>
        <taxon>Pentapetalae</taxon>
        <taxon>rosids</taxon>
        <taxon>fabids</taxon>
        <taxon>Rosales</taxon>
        <taxon>Rosaceae</taxon>
        <taxon>Amygdaloideae</taxon>
        <taxon>Maleae</taxon>
        <taxon>Pyrus</taxon>
    </lineage>
</organism>
<protein>
    <submittedName>
        <fullName evidence="1">Uncharacterized protein</fullName>
    </submittedName>
</protein>
<evidence type="ECO:0000313" key="2">
    <source>
        <dbReference type="Proteomes" id="UP000327157"/>
    </source>
</evidence>
<dbReference type="AlphaFoldDB" id="A0A5N5I9G9"/>
<comment type="caution">
    <text evidence="1">The sequence shown here is derived from an EMBL/GenBank/DDBJ whole genome shotgun (WGS) entry which is preliminary data.</text>
</comment>
<dbReference type="Proteomes" id="UP000327157">
    <property type="component" value="Chromosome 5"/>
</dbReference>
<evidence type="ECO:0000313" key="1">
    <source>
        <dbReference type="EMBL" id="KAB2635112.1"/>
    </source>
</evidence>